<dbReference type="SUPFAM" id="SSF140566">
    <property type="entry name" value="FlgN-like"/>
    <property type="match status" value="1"/>
</dbReference>
<dbReference type="Gene3D" id="1.20.58.300">
    <property type="entry name" value="FlgN-like"/>
    <property type="match status" value="1"/>
</dbReference>
<protein>
    <submittedName>
        <fullName evidence="2">Flagellar protein FlgN</fullName>
    </submittedName>
</protein>
<evidence type="ECO:0000313" key="2">
    <source>
        <dbReference type="EMBL" id="RNM13138.1"/>
    </source>
</evidence>
<dbReference type="EMBL" id="RJSF01000043">
    <property type="protein sequence ID" value="RNM13138.1"/>
    <property type="molecule type" value="Genomic_DNA"/>
</dbReference>
<comment type="caution">
    <text evidence="2">The sequence shown here is derived from an EMBL/GenBank/DDBJ whole genome shotgun (WGS) entry which is preliminary data.</text>
</comment>
<name>A0A3N0GLX8_9ACTN</name>
<keyword evidence="2" id="KW-0282">Flagellum</keyword>
<evidence type="ECO:0000256" key="1">
    <source>
        <dbReference type="ARBA" id="ARBA00022795"/>
    </source>
</evidence>
<dbReference type="InterPro" id="IPR007809">
    <property type="entry name" value="FlgN-like"/>
</dbReference>
<accession>A0A3N0GLX8</accession>
<evidence type="ECO:0000313" key="3">
    <source>
        <dbReference type="Proteomes" id="UP000279994"/>
    </source>
</evidence>
<keyword evidence="1" id="KW-1005">Bacterial flagellum biogenesis</keyword>
<dbReference type="RefSeq" id="WP_123224113.1">
    <property type="nucleotide sequence ID" value="NZ_RJSF01000043.1"/>
</dbReference>
<dbReference type="AlphaFoldDB" id="A0A3N0GLX8"/>
<reference evidence="2 3" key="1">
    <citation type="submission" date="2018-11" db="EMBL/GenBank/DDBJ databases">
        <authorList>
            <person name="Li F."/>
        </authorList>
    </citation>
    <scope>NUCLEOTIDE SEQUENCE [LARGE SCALE GENOMIC DNA]</scope>
    <source>
        <strain evidence="2 3">Gsoil 818</strain>
    </source>
</reference>
<keyword evidence="2" id="KW-0969">Cilium</keyword>
<dbReference type="Proteomes" id="UP000279994">
    <property type="component" value="Unassembled WGS sequence"/>
</dbReference>
<dbReference type="OrthoDB" id="3268384at2"/>
<dbReference type="Pfam" id="PF05130">
    <property type="entry name" value="FlgN"/>
    <property type="match status" value="1"/>
</dbReference>
<proteinExistence type="predicted"/>
<keyword evidence="3" id="KW-1185">Reference proteome</keyword>
<sequence>MEKLSQILWRERELLETLLFKLEEEQLVLAAGRTRWLARSAREVENVLETIRETEILRAVAAEEAAAVFGLGPNPSLRALAEAADEPWQSLLLDHYEAFTTITHEITSLADANRELITTGYRSARETLMTLGEGTESYAADGSAVAVSQARRPMVDWSL</sequence>
<keyword evidence="2" id="KW-0966">Cell projection</keyword>
<dbReference type="GO" id="GO:0044780">
    <property type="term" value="P:bacterial-type flagellum assembly"/>
    <property type="evidence" value="ECO:0007669"/>
    <property type="project" value="InterPro"/>
</dbReference>
<dbReference type="InterPro" id="IPR036679">
    <property type="entry name" value="FlgN-like_sf"/>
</dbReference>
<organism evidence="2 3">
    <name type="scientific">Nocardioides pocheonensis</name>
    <dbReference type="NCBI Taxonomy" id="661485"/>
    <lineage>
        <taxon>Bacteria</taxon>
        <taxon>Bacillati</taxon>
        <taxon>Actinomycetota</taxon>
        <taxon>Actinomycetes</taxon>
        <taxon>Propionibacteriales</taxon>
        <taxon>Nocardioidaceae</taxon>
        <taxon>Nocardioides</taxon>
    </lineage>
</organism>
<gene>
    <name evidence="2" type="ORF">EFL26_17100</name>
</gene>